<feature type="transmembrane region" description="Helical" evidence="1">
    <location>
        <begin position="99"/>
        <end position="123"/>
    </location>
</feature>
<dbReference type="RefSeq" id="WP_171739270.1">
    <property type="nucleotide sequence ID" value="NZ_CP053435.1"/>
</dbReference>
<dbReference type="GO" id="GO:0016020">
    <property type="term" value="C:membrane"/>
    <property type="evidence" value="ECO:0007669"/>
    <property type="project" value="InterPro"/>
</dbReference>
<dbReference type="AlphaFoldDB" id="A0A6M5Y9E9"/>
<sequence>MPIDLSPETSQSALSGRPVLLPARQWWYVFGAFAWTVPIGNYILLGDRYWTDWRLLITATVFLYTFYAFAIFACGWVANQTEKRYSEVSQTLYRMGVMFGGVLAVTLLTICLTLLAYAFIPLLSIAITPELWSNLLRLGFIFDLLFCLAHGCLFLLGKWREKQMEKEGLQRLQIENQLDALKTQVNPHFLFNSLNSLSSLIGEDAQRAEKFVDALAHVYRYMLRRDPVDDPGRDRDLATLEDELRFATSYAYLLTTRYGTGISFRFNVDMAYRDCYLPRLTLQTLIDNATRHNTISPDRPLCIEISTANTGRLLVRNNRQIRVRRVDGGQGSLSALIVRYQLLGKRIPSIAENESHFSVWLPLIPSRQAITA</sequence>
<evidence type="ECO:0000259" key="2">
    <source>
        <dbReference type="Pfam" id="PF06580"/>
    </source>
</evidence>
<keyword evidence="1" id="KW-1133">Transmembrane helix</keyword>
<organism evidence="3 4">
    <name type="scientific">Spirosoma taeanense</name>
    <dbReference type="NCBI Taxonomy" id="2735870"/>
    <lineage>
        <taxon>Bacteria</taxon>
        <taxon>Pseudomonadati</taxon>
        <taxon>Bacteroidota</taxon>
        <taxon>Cytophagia</taxon>
        <taxon>Cytophagales</taxon>
        <taxon>Cytophagaceae</taxon>
        <taxon>Spirosoma</taxon>
    </lineage>
</organism>
<evidence type="ECO:0000313" key="3">
    <source>
        <dbReference type="EMBL" id="QJW89432.1"/>
    </source>
</evidence>
<keyword evidence="4" id="KW-1185">Reference proteome</keyword>
<dbReference type="InterPro" id="IPR050640">
    <property type="entry name" value="Bact_2-comp_sensor_kinase"/>
</dbReference>
<feature type="transmembrane region" description="Helical" evidence="1">
    <location>
        <begin position="56"/>
        <end position="78"/>
    </location>
</feature>
<evidence type="ECO:0000313" key="4">
    <source>
        <dbReference type="Proteomes" id="UP000502756"/>
    </source>
</evidence>
<dbReference type="PANTHER" id="PTHR34220:SF7">
    <property type="entry name" value="SENSOR HISTIDINE KINASE YPDA"/>
    <property type="match status" value="1"/>
</dbReference>
<dbReference type="InterPro" id="IPR010559">
    <property type="entry name" value="Sig_transdc_His_kin_internal"/>
</dbReference>
<name>A0A6M5Y9E9_9BACT</name>
<feature type="transmembrane region" description="Helical" evidence="1">
    <location>
        <begin position="135"/>
        <end position="156"/>
    </location>
</feature>
<reference evidence="3 4" key="1">
    <citation type="submission" date="2020-05" db="EMBL/GenBank/DDBJ databases">
        <title>Genome sequencing of Spirosoma sp. TS118.</title>
        <authorList>
            <person name="Lee J.-H."/>
            <person name="Jeong S."/>
            <person name="Zhao L."/>
            <person name="Jung J.-H."/>
            <person name="Kim M.-K."/>
            <person name="Lim S."/>
        </authorList>
    </citation>
    <scope>NUCLEOTIDE SEQUENCE [LARGE SCALE GENOMIC DNA]</scope>
    <source>
        <strain evidence="3 4">TS118</strain>
    </source>
</reference>
<dbReference type="Proteomes" id="UP000502756">
    <property type="component" value="Chromosome"/>
</dbReference>
<evidence type="ECO:0000256" key="1">
    <source>
        <dbReference type="SAM" id="Phobius"/>
    </source>
</evidence>
<gene>
    <name evidence="3" type="ORF">HNV11_08555</name>
</gene>
<feature type="domain" description="Signal transduction histidine kinase internal region" evidence="2">
    <location>
        <begin position="177"/>
        <end position="260"/>
    </location>
</feature>
<dbReference type="EMBL" id="CP053435">
    <property type="protein sequence ID" value="QJW89432.1"/>
    <property type="molecule type" value="Genomic_DNA"/>
</dbReference>
<dbReference type="PANTHER" id="PTHR34220">
    <property type="entry name" value="SENSOR HISTIDINE KINASE YPDA"/>
    <property type="match status" value="1"/>
</dbReference>
<keyword evidence="3" id="KW-0808">Transferase</keyword>
<keyword evidence="1" id="KW-0812">Transmembrane</keyword>
<dbReference type="KEGG" id="stae:HNV11_08555"/>
<accession>A0A6M5Y9E9</accession>
<keyword evidence="3" id="KW-0418">Kinase</keyword>
<feature type="transmembrane region" description="Helical" evidence="1">
    <location>
        <begin position="26"/>
        <end position="44"/>
    </location>
</feature>
<keyword evidence="1" id="KW-0472">Membrane</keyword>
<dbReference type="GO" id="GO:0000155">
    <property type="term" value="F:phosphorelay sensor kinase activity"/>
    <property type="evidence" value="ECO:0007669"/>
    <property type="project" value="InterPro"/>
</dbReference>
<dbReference type="Pfam" id="PF06580">
    <property type="entry name" value="His_kinase"/>
    <property type="match status" value="1"/>
</dbReference>
<protein>
    <submittedName>
        <fullName evidence="3">Histidine kinase</fullName>
    </submittedName>
</protein>
<proteinExistence type="predicted"/>